<dbReference type="Proteomes" id="UP000266669">
    <property type="component" value="Unassembled WGS sequence"/>
</dbReference>
<protein>
    <submittedName>
        <fullName evidence="2">Portal protein</fullName>
    </submittedName>
</protein>
<feature type="region of interest" description="Disordered" evidence="1">
    <location>
        <begin position="503"/>
        <end position="543"/>
    </location>
</feature>
<organism evidence="2 3">
    <name type="scientific">Leptospira stimsonii</name>
    <dbReference type="NCBI Taxonomy" id="2202203"/>
    <lineage>
        <taxon>Bacteria</taxon>
        <taxon>Pseudomonadati</taxon>
        <taxon>Spirochaetota</taxon>
        <taxon>Spirochaetia</taxon>
        <taxon>Leptospirales</taxon>
        <taxon>Leptospiraceae</taxon>
        <taxon>Leptospira</taxon>
    </lineage>
</organism>
<feature type="compositionally biased region" description="Basic and acidic residues" evidence="1">
    <location>
        <begin position="514"/>
        <end position="523"/>
    </location>
</feature>
<accession>A0A8B3CHA6</accession>
<name>A0A8B3CHA6_9LEPT</name>
<proteinExistence type="predicted"/>
<comment type="caution">
    <text evidence="2">The sequence shown here is derived from an EMBL/GenBank/DDBJ whole genome shotgun (WGS) entry which is preliminary data.</text>
</comment>
<dbReference type="AlphaFoldDB" id="A0A8B3CHA6"/>
<evidence type="ECO:0000313" key="2">
    <source>
        <dbReference type="EMBL" id="RHX83220.1"/>
    </source>
</evidence>
<sequence>MVKQGKGRPRGNDYEKNLEKRLRLERSKEVGLKSEKINERLLHLAKSWFGQVNTPDVAGRNPVYSFDQMQQIRDGIQLRPTWRIPIPHLRSASYGTSLISAIHTVRVEDLSKFARISSKSGLWFRMEDEDEEVSDEITAKMKSCGKWFDKMGDLTSGWANRDHLGSVFEMMTRDTLTIDSIAFFLIFNPFGKLIEIRYLDPASIFPVDPTKGYRGDRSVAYVQIIDDNIVETFGANEILWLHKNHLSDVSMRGFGFSSLEACMLDLVGVINSLKFNRDTFSRQHPYGYLSFQGDISQEALDSLQLQWQEMISGLDDSHRIPILGTSAGEVKWTPLNIPNEMVFKDLMQWCVSLVLMGHGMDQAELGLRLIGSQSLSEANQTEKSKHSMTRAKLSLLTYFESAFTKLKNFREDDFGGIVCEFSGKDPEDEKEKVQKQKDEVANWKLVDEIRIAQDDPTIGETLADLYGVPVEDYKMAGALILNPIFQQNLMQLKQNAMGAIQGQDYSEMGYEESSEQKSNKSEDSNSDFEEEEEFEPDEDLIFG</sequence>
<dbReference type="EMBL" id="QHCS01000010">
    <property type="protein sequence ID" value="RHX83220.1"/>
    <property type="molecule type" value="Genomic_DNA"/>
</dbReference>
<dbReference type="RefSeq" id="WP_118983947.1">
    <property type="nucleotide sequence ID" value="NZ_QHCS01000010.1"/>
</dbReference>
<evidence type="ECO:0000256" key="1">
    <source>
        <dbReference type="SAM" id="MobiDB-lite"/>
    </source>
</evidence>
<reference evidence="3" key="1">
    <citation type="submission" date="2018-05" db="EMBL/GenBank/DDBJ databases">
        <title>Leptospira yasudae sp. nov. and Leptospira stimsonii sp. nov., two pathogenic species of the genus Leptospira isolated from environmental sources.</title>
        <authorList>
            <person name="Casanovas-Massana A."/>
            <person name="Hamond C."/>
            <person name="Santos L.A."/>
            <person name="Hacker K.P."/>
            <person name="Balassiano I."/>
            <person name="Medeiros M.A."/>
            <person name="Reis M.G."/>
            <person name="Ko A.I."/>
            <person name="Wunder E.A."/>
        </authorList>
    </citation>
    <scope>NUCLEOTIDE SEQUENCE [LARGE SCALE GENOMIC DNA]</scope>
    <source>
        <strain evidence="3">AMB6-RJ</strain>
    </source>
</reference>
<evidence type="ECO:0000313" key="3">
    <source>
        <dbReference type="Proteomes" id="UP000266669"/>
    </source>
</evidence>
<feature type="compositionally biased region" description="Acidic residues" evidence="1">
    <location>
        <begin position="524"/>
        <end position="543"/>
    </location>
</feature>
<gene>
    <name evidence="2" type="ORF">DLM78_22190</name>
</gene>